<evidence type="ECO:0000313" key="8">
    <source>
        <dbReference type="EMBL" id="RJL34653.1"/>
    </source>
</evidence>
<protein>
    <submittedName>
        <fullName evidence="8">Copper resistance protein CopD</fullName>
    </submittedName>
</protein>
<comment type="caution">
    <text evidence="8">The sequence shown here is derived from an EMBL/GenBank/DDBJ whole genome shotgun (WGS) entry which is preliminary data.</text>
</comment>
<sequence>MLVGGLVAAAVAGALAGTALTAPAPVPGLPEPGPVVRHGLPVVRVLLDLAAMMVVGLSLLSKMLGFDRPDRTEPVMRIARPWAVRLSLVWAACALIAVVLQSAEVSGVSPAAIWTYVDQVSAGKGLLFSAFFALVCAGVGRLAVRFGEHVPAELRIVTALFGLLPLPVTGHAADWYWHDYSMISMELHVMTAAAWTGGLVAIAVLVAPRKSLLALALPRYSKVATVCLGVATVTGLVNGLVQIWLTEGAELPGSLFTSGYGQLVIAKTLCLVGVALLGARIRFRLIPLIVQERTTALVAWAAAEATVMGLAYGLAVVLTRAPITG</sequence>
<feature type="transmembrane region" description="Helical" evidence="6">
    <location>
        <begin position="264"/>
        <end position="283"/>
    </location>
</feature>
<dbReference type="Pfam" id="PF05425">
    <property type="entry name" value="CopD"/>
    <property type="match status" value="1"/>
</dbReference>
<feature type="transmembrane region" description="Helical" evidence="6">
    <location>
        <begin position="82"/>
        <end position="103"/>
    </location>
</feature>
<comment type="subcellular location">
    <subcellularLocation>
        <location evidence="1">Cell membrane</location>
        <topology evidence="1">Multi-pass membrane protein</topology>
    </subcellularLocation>
</comment>
<dbReference type="InterPro" id="IPR008457">
    <property type="entry name" value="Cu-R_CopD_dom"/>
</dbReference>
<dbReference type="InterPro" id="IPR032694">
    <property type="entry name" value="CopC/D"/>
</dbReference>
<evidence type="ECO:0000256" key="5">
    <source>
        <dbReference type="ARBA" id="ARBA00023136"/>
    </source>
</evidence>
<keyword evidence="9" id="KW-1185">Reference proteome</keyword>
<dbReference type="GO" id="GO:0005886">
    <property type="term" value="C:plasma membrane"/>
    <property type="evidence" value="ECO:0007669"/>
    <property type="project" value="UniProtKB-SubCell"/>
</dbReference>
<reference evidence="8 9" key="1">
    <citation type="submission" date="2018-09" db="EMBL/GenBank/DDBJ databases">
        <title>YIM 75507 draft genome.</title>
        <authorList>
            <person name="Tang S."/>
            <person name="Feng Y."/>
        </authorList>
    </citation>
    <scope>NUCLEOTIDE SEQUENCE [LARGE SCALE GENOMIC DNA]</scope>
    <source>
        <strain evidence="8 9">YIM 75507</strain>
    </source>
</reference>
<keyword evidence="2" id="KW-1003">Cell membrane</keyword>
<dbReference type="OrthoDB" id="3518068at2"/>
<gene>
    <name evidence="8" type="ORF">D5H75_07575</name>
</gene>
<dbReference type="GO" id="GO:0006825">
    <property type="term" value="P:copper ion transport"/>
    <property type="evidence" value="ECO:0007669"/>
    <property type="project" value="InterPro"/>
</dbReference>
<accession>A0A3A4AZU6</accession>
<feature type="domain" description="Copper resistance protein D" evidence="7">
    <location>
        <begin position="216"/>
        <end position="318"/>
    </location>
</feature>
<evidence type="ECO:0000256" key="3">
    <source>
        <dbReference type="ARBA" id="ARBA00022692"/>
    </source>
</evidence>
<evidence type="ECO:0000256" key="2">
    <source>
        <dbReference type="ARBA" id="ARBA00022475"/>
    </source>
</evidence>
<evidence type="ECO:0000313" key="9">
    <source>
        <dbReference type="Proteomes" id="UP000265768"/>
    </source>
</evidence>
<keyword evidence="5 6" id="KW-0472">Membrane</keyword>
<feature type="transmembrane region" description="Helical" evidence="6">
    <location>
        <begin position="295"/>
        <end position="318"/>
    </location>
</feature>
<feature type="transmembrane region" description="Helical" evidence="6">
    <location>
        <begin position="45"/>
        <end position="61"/>
    </location>
</feature>
<proteinExistence type="predicted"/>
<dbReference type="PANTHER" id="PTHR34820">
    <property type="entry name" value="INNER MEMBRANE PROTEIN YEBZ"/>
    <property type="match status" value="1"/>
</dbReference>
<name>A0A3A4AZU6_9ACTN</name>
<feature type="transmembrane region" description="Helical" evidence="6">
    <location>
        <begin position="189"/>
        <end position="208"/>
    </location>
</feature>
<feature type="transmembrane region" description="Helical" evidence="6">
    <location>
        <begin position="156"/>
        <end position="177"/>
    </location>
</feature>
<feature type="transmembrane region" description="Helical" evidence="6">
    <location>
        <begin position="123"/>
        <end position="144"/>
    </location>
</feature>
<dbReference type="AlphaFoldDB" id="A0A3A4AZU6"/>
<dbReference type="PANTHER" id="PTHR34820:SF4">
    <property type="entry name" value="INNER MEMBRANE PROTEIN YEBZ"/>
    <property type="match status" value="1"/>
</dbReference>
<evidence type="ECO:0000256" key="1">
    <source>
        <dbReference type="ARBA" id="ARBA00004651"/>
    </source>
</evidence>
<organism evidence="8 9">
    <name type="scientific">Bailinhaonella thermotolerans</name>
    <dbReference type="NCBI Taxonomy" id="1070861"/>
    <lineage>
        <taxon>Bacteria</taxon>
        <taxon>Bacillati</taxon>
        <taxon>Actinomycetota</taxon>
        <taxon>Actinomycetes</taxon>
        <taxon>Streptosporangiales</taxon>
        <taxon>Streptosporangiaceae</taxon>
        <taxon>Bailinhaonella</taxon>
    </lineage>
</organism>
<dbReference type="EMBL" id="QZEY01000002">
    <property type="protein sequence ID" value="RJL34653.1"/>
    <property type="molecule type" value="Genomic_DNA"/>
</dbReference>
<evidence type="ECO:0000259" key="7">
    <source>
        <dbReference type="Pfam" id="PF05425"/>
    </source>
</evidence>
<evidence type="ECO:0000256" key="6">
    <source>
        <dbReference type="SAM" id="Phobius"/>
    </source>
</evidence>
<keyword evidence="4 6" id="KW-1133">Transmembrane helix</keyword>
<keyword evidence="3 6" id="KW-0812">Transmembrane</keyword>
<dbReference type="Proteomes" id="UP000265768">
    <property type="component" value="Unassembled WGS sequence"/>
</dbReference>
<feature type="transmembrane region" description="Helical" evidence="6">
    <location>
        <begin position="220"/>
        <end position="244"/>
    </location>
</feature>
<evidence type="ECO:0000256" key="4">
    <source>
        <dbReference type="ARBA" id="ARBA00022989"/>
    </source>
</evidence>